<dbReference type="GeneID" id="34220576"/>
<dbReference type="Proteomes" id="UP000027980">
    <property type="component" value="Chromosome"/>
</dbReference>
<dbReference type="KEGG" id="tap:GZ22_14425"/>
<dbReference type="InterPro" id="IPR035903">
    <property type="entry name" value="HesB-like_dom_sf"/>
</dbReference>
<reference evidence="2 3" key="1">
    <citation type="submission" date="2014-07" db="EMBL/GenBank/DDBJ databases">
        <title>Complete genome sequence of a moderately halophilic bacterium Terribacillus aidingensis MP602, isolated from Cryptomeria fortunei in Tianmu mountain in China.</title>
        <authorList>
            <person name="Wang Y."/>
            <person name="Lu P."/>
            <person name="Zhang L."/>
        </authorList>
    </citation>
    <scope>NUCLEOTIDE SEQUENCE [LARGE SCALE GENOMIC DNA]</scope>
    <source>
        <strain evidence="2 3">MP602</strain>
    </source>
</reference>
<dbReference type="AlphaFoldDB" id="A0A075LMX9"/>
<dbReference type="RefSeq" id="WP_038563687.1">
    <property type="nucleotide sequence ID" value="NZ_CP008876.1"/>
</dbReference>
<sequence length="98" mass="11220">MQISITKPASNWFVQEMDLEPGSAVRFYVRYGGMGGIIEGFSLGISAEQPNDPITSEEVQGITFFVERSDAWYFEGVDLSVKYSRKWDDIQYEYPPHN</sequence>
<gene>
    <name evidence="2" type="ORF">GZ22_14425</name>
</gene>
<evidence type="ECO:0000313" key="2">
    <source>
        <dbReference type="EMBL" id="AIF67714.1"/>
    </source>
</evidence>
<evidence type="ECO:0008006" key="4">
    <source>
        <dbReference type="Google" id="ProtNLM"/>
    </source>
</evidence>
<comment type="similarity">
    <text evidence="1">Belongs to the HesB/IscA family.</text>
</comment>
<evidence type="ECO:0000313" key="3">
    <source>
        <dbReference type="Proteomes" id="UP000027980"/>
    </source>
</evidence>
<dbReference type="HOGENOM" id="CLU_163967_2_1_9"/>
<dbReference type="PIRSF" id="PIRSF034852">
    <property type="entry name" value="UCP034852"/>
    <property type="match status" value="1"/>
</dbReference>
<name>A0A075LMX9_9BACI</name>
<dbReference type="EMBL" id="CP008876">
    <property type="protein sequence ID" value="AIF67714.1"/>
    <property type="molecule type" value="Genomic_DNA"/>
</dbReference>
<evidence type="ECO:0000256" key="1">
    <source>
        <dbReference type="ARBA" id="ARBA00006718"/>
    </source>
</evidence>
<protein>
    <recommendedName>
        <fullName evidence="4">FeS cluster biogenesis domain-containing protein</fullName>
    </recommendedName>
</protein>
<dbReference type="SUPFAM" id="SSF89360">
    <property type="entry name" value="HesB-like domain"/>
    <property type="match status" value="1"/>
</dbReference>
<proteinExistence type="inferred from homology"/>
<dbReference type="OrthoDB" id="1645729at2"/>
<accession>A0A075LMX9</accession>
<organism evidence="2 3">
    <name type="scientific">Terribacillus saccharophilus</name>
    <dbReference type="NCBI Taxonomy" id="361277"/>
    <lineage>
        <taxon>Bacteria</taxon>
        <taxon>Bacillati</taxon>
        <taxon>Bacillota</taxon>
        <taxon>Bacilli</taxon>
        <taxon>Bacillales</taxon>
        <taxon>Bacillaceae</taxon>
        <taxon>Terribacillus</taxon>
    </lineage>
</organism>
<dbReference type="InterPro" id="IPR008326">
    <property type="entry name" value="PdhI-like"/>
</dbReference>